<evidence type="ECO:0000313" key="1">
    <source>
        <dbReference type="EMBL" id="SVE63884.1"/>
    </source>
</evidence>
<sequence length="128" mass="14960">MQYSKTQIQEVNKALALIPKQYRKRFKTLQLKNRFYGSGIIRMKLADPSECVDSKSILPSLHTHFTTIVEKPYGGNILMNVLKDISHHFIELNTTKEKILNNLFLFEDNYLKSNSSDFVFGIYEKRDL</sequence>
<protein>
    <submittedName>
        <fullName evidence="1">Uncharacterized protein</fullName>
    </submittedName>
</protein>
<organism evidence="1">
    <name type="scientific">marine metagenome</name>
    <dbReference type="NCBI Taxonomy" id="408172"/>
    <lineage>
        <taxon>unclassified sequences</taxon>
        <taxon>metagenomes</taxon>
        <taxon>ecological metagenomes</taxon>
    </lineage>
</organism>
<accession>A0A383F4S1</accession>
<dbReference type="EMBL" id="UINC01231380">
    <property type="protein sequence ID" value="SVE63884.1"/>
    <property type="molecule type" value="Genomic_DNA"/>
</dbReference>
<dbReference type="AlphaFoldDB" id="A0A383F4S1"/>
<proteinExistence type="predicted"/>
<gene>
    <name evidence="1" type="ORF">METZ01_LOCUS516738</name>
</gene>
<reference evidence="1" key="1">
    <citation type="submission" date="2018-05" db="EMBL/GenBank/DDBJ databases">
        <authorList>
            <person name="Lanie J.A."/>
            <person name="Ng W.-L."/>
            <person name="Kazmierczak K.M."/>
            <person name="Andrzejewski T.M."/>
            <person name="Davidsen T.M."/>
            <person name="Wayne K.J."/>
            <person name="Tettelin H."/>
            <person name="Glass J.I."/>
            <person name="Rusch D."/>
            <person name="Podicherti R."/>
            <person name="Tsui H.-C.T."/>
            <person name="Winkler M.E."/>
        </authorList>
    </citation>
    <scope>NUCLEOTIDE SEQUENCE</scope>
</reference>
<name>A0A383F4S1_9ZZZZ</name>